<dbReference type="SUPFAM" id="SSF81296">
    <property type="entry name" value="E set domains"/>
    <property type="match status" value="1"/>
</dbReference>
<dbReference type="InterPro" id="IPR013783">
    <property type="entry name" value="Ig-like_fold"/>
</dbReference>
<dbReference type="InterPro" id="IPR015202">
    <property type="entry name" value="GO-like_E_set"/>
</dbReference>
<dbReference type="InterPro" id="IPR014756">
    <property type="entry name" value="Ig_E-set"/>
</dbReference>
<proteinExistence type="predicted"/>
<dbReference type="EMBL" id="CM002798">
    <property type="protein sequence ID" value="KZN94338.1"/>
    <property type="molecule type" value="Genomic_DNA"/>
</dbReference>
<sequence>MLKLRINRPSSQSVRTFSWATNAAHIITIGEPGEEPKVEPAGGGTMHRERVFHTTVVLPDGKVASSAASSSNNVVRVYHTVSILLLDGRALNAGGGLCGNCTASHYDDQIFTPPYLLTQSVSEIANLHTVNADQCRIPLKLRVISFSKNIYETTLPKDSGILIPGYWMLFVMDEAGVPSVSKIMMIGLDKKRTIQPAQDPLGLLEAQSSKHESPLTFQKSW</sequence>
<organism evidence="2">
    <name type="scientific">Penicillium chrysogenum</name>
    <name type="common">Penicillium notatum</name>
    <dbReference type="NCBI Taxonomy" id="5076"/>
    <lineage>
        <taxon>Eukaryota</taxon>
        <taxon>Fungi</taxon>
        <taxon>Dikarya</taxon>
        <taxon>Ascomycota</taxon>
        <taxon>Pezizomycotina</taxon>
        <taxon>Eurotiomycetes</taxon>
        <taxon>Eurotiomycetidae</taxon>
        <taxon>Eurotiales</taxon>
        <taxon>Aspergillaceae</taxon>
        <taxon>Penicillium</taxon>
        <taxon>Penicillium chrysogenum species complex</taxon>
    </lineage>
</organism>
<accession>A0A167YNF7</accession>
<dbReference type="InterPro" id="IPR037293">
    <property type="entry name" value="Gal_Oxidase_central_sf"/>
</dbReference>
<evidence type="ECO:0000313" key="2">
    <source>
        <dbReference type="EMBL" id="KZN94338.1"/>
    </source>
</evidence>
<gene>
    <name evidence="2" type="ORF">EN45_045340</name>
</gene>
<reference evidence="2" key="1">
    <citation type="journal article" date="2014" name="Genome Announc.">
        <title>Complete sequencing and chromosome-scale genome assembly of the industrial progenitor strain P2niaD18 from the penicillin producer Penicillium chrysogenum.</title>
        <authorList>
            <person name="Specht T."/>
            <person name="Dahlmann T.A."/>
            <person name="Zadra I."/>
            <person name="Kurnsteiner H."/>
            <person name="Kuck U."/>
        </authorList>
    </citation>
    <scope>NUCLEOTIDE SEQUENCE [LARGE SCALE GENOMIC DNA]</scope>
    <source>
        <strain evidence="2">P2niaD18</strain>
    </source>
</reference>
<name>A0A167YNF7_PENCH</name>
<dbReference type="InterPro" id="IPR011043">
    <property type="entry name" value="Gal_Oxase/kelch_b-propeller"/>
</dbReference>
<dbReference type="Pfam" id="PF09118">
    <property type="entry name" value="GO-like_E_set"/>
    <property type="match status" value="1"/>
</dbReference>
<dbReference type="AlphaFoldDB" id="A0A167YNF7"/>
<protein>
    <submittedName>
        <fullName evidence="2">Galactose oxidase</fullName>
    </submittedName>
</protein>
<dbReference type="PANTHER" id="PTHR32208">
    <property type="entry name" value="SECRETED PROTEIN-RELATED"/>
    <property type="match status" value="1"/>
</dbReference>
<dbReference type="PANTHER" id="PTHR32208:SF68">
    <property type="entry name" value="GALACTOSE OXIDASE"/>
    <property type="match status" value="1"/>
</dbReference>
<dbReference type="Gene3D" id="2.130.10.80">
    <property type="entry name" value="Galactose oxidase/kelch, beta-propeller"/>
    <property type="match status" value="1"/>
</dbReference>
<evidence type="ECO:0000259" key="1">
    <source>
        <dbReference type="Pfam" id="PF09118"/>
    </source>
</evidence>
<dbReference type="Gene3D" id="2.60.40.10">
    <property type="entry name" value="Immunoglobulins"/>
    <property type="match status" value="1"/>
</dbReference>
<feature type="domain" description="Galactose oxidase-like Early set" evidence="1">
    <location>
        <begin position="128"/>
        <end position="186"/>
    </location>
</feature>
<dbReference type="SUPFAM" id="SSF50965">
    <property type="entry name" value="Galactose oxidase, central domain"/>
    <property type="match status" value="1"/>
</dbReference>
<dbReference type="Proteomes" id="UP000076449">
    <property type="component" value="Chromosome I"/>
</dbReference>